<keyword evidence="7" id="KW-1185">Reference proteome</keyword>
<dbReference type="SUPFAM" id="SSF49384">
    <property type="entry name" value="Carbohydrate-binding domain"/>
    <property type="match status" value="9"/>
</dbReference>
<name>G8LUI9_ACECE</name>
<dbReference type="STRING" id="720554.Clocl_4211"/>
<dbReference type="KEGG" id="ccl:Clocl_4211"/>
<dbReference type="GO" id="GO:0030247">
    <property type="term" value="F:polysaccharide binding"/>
    <property type="evidence" value="ECO:0007669"/>
    <property type="project" value="UniProtKB-UniRule"/>
</dbReference>
<evidence type="ECO:0000256" key="3">
    <source>
        <dbReference type="ARBA" id="ARBA00022737"/>
    </source>
</evidence>
<accession>G8LUI9</accession>
<dbReference type="InterPro" id="IPR026010">
    <property type="entry name" value="NSP1/NUP62"/>
</dbReference>
<dbReference type="GO" id="GO:0000272">
    <property type="term" value="P:polysaccharide catabolic process"/>
    <property type="evidence" value="ECO:0007669"/>
    <property type="project" value="InterPro"/>
</dbReference>
<feature type="region of interest" description="Disordered" evidence="4">
    <location>
        <begin position="990"/>
        <end position="1009"/>
    </location>
</feature>
<dbReference type="Gene3D" id="2.60.40.680">
    <property type="match status" value="8"/>
</dbReference>
<protein>
    <submittedName>
        <fullName evidence="6">Cellobiohydrolase A (1,4-beta-cellobiosidase A)</fullName>
    </submittedName>
</protein>
<evidence type="ECO:0000259" key="5">
    <source>
        <dbReference type="PROSITE" id="PS51173"/>
    </source>
</evidence>
<dbReference type="GO" id="GO:0006606">
    <property type="term" value="P:protein import into nucleus"/>
    <property type="evidence" value="ECO:0007669"/>
    <property type="project" value="TreeGrafter"/>
</dbReference>
<proteinExistence type="predicted"/>
<keyword evidence="3" id="KW-0677">Repeat</keyword>
<dbReference type="OrthoDB" id="2084974at2"/>
<dbReference type="CDD" id="cd08548">
    <property type="entry name" value="Type_I_cohesin_like"/>
    <property type="match status" value="7"/>
</dbReference>
<dbReference type="EMBL" id="CP003065">
    <property type="protein sequence ID" value="AEV70637.1"/>
    <property type="molecule type" value="Genomic_DNA"/>
</dbReference>
<feature type="compositionally biased region" description="Low complexity" evidence="4">
    <location>
        <begin position="1158"/>
        <end position="1170"/>
    </location>
</feature>
<dbReference type="GO" id="GO:0005543">
    <property type="term" value="F:phospholipid binding"/>
    <property type="evidence" value="ECO:0007669"/>
    <property type="project" value="TreeGrafter"/>
</dbReference>
<dbReference type="PANTHER" id="PTHR12084:SF0">
    <property type="entry name" value="NUCLEAR PORE GLYCOPROTEIN P62"/>
    <property type="match status" value="1"/>
</dbReference>
<dbReference type="Pfam" id="PF00553">
    <property type="entry name" value="CBM_2"/>
    <property type="match status" value="1"/>
</dbReference>
<keyword evidence="6" id="KW-0378">Hydrolase</keyword>
<dbReference type="AlphaFoldDB" id="G8LUI9"/>
<feature type="domain" description="CBM2" evidence="5">
    <location>
        <begin position="1165"/>
        <end position="1267"/>
    </location>
</feature>
<dbReference type="GO" id="GO:0006405">
    <property type="term" value="P:RNA export from nucleus"/>
    <property type="evidence" value="ECO:0007669"/>
    <property type="project" value="TreeGrafter"/>
</dbReference>
<keyword evidence="2" id="KW-0964">Secreted</keyword>
<dbReference type="Proteomes" id="UP000005435">
    <property type="component" value="Chromosome"/>
</dbReference>
<organism evidence="6 7">
    <name type="scientific">Acetivibrio clariflavus (strain DSM 19732 / NBRC 101661 / EBR45)</name>
    <name type="common">Clostridium clariflavum</name>
    <dbReference type="NCBI Taxonomy" id="720554"/>
    <lineage>
        <taxon>Bacteria</taxon>
        <taxon>Bacillati</taxon>
        <taxon>Bacillota</taxon>
        <taxon>Clostridia</taxon>
        <taxon>Eubacteriales</taxon>
        <taxon>Oscillospiraceae</taxon>
        <taxon>Acetivibrio</taxon>
    </lineage>
</organism>
<dbReference type="SMART" id="SM00637">
    <property type="entry name" value="CBD_II"/>
    <property type="match status" value="1"/>
</dbReference>
<dbReference type="GO" id="GO:0005576">
    <property type="term" value="C:extracellular region"/>
    <property type="evidence" value="ECO:0007669"/>
    <property type="project" value="UniProtKB-SubCell"/>
</dbReference>
<feature type="region of interest" description="Disordered" evidence="4">
    <location>
        <begin position="376"/>
        <end position="395"/>
    </location>
</feature>
<comment type="subcellular location">
    <subcellularLocation>
        <location evidence="1">Secreted</location>
    </subcellularLocation>
</comment>
<dbReference type="eggNOG" id="COG5297">
    <property type="taxonomic scope" value="Bacteria"/>
</dbReference>
<evidence type="ECO:0000256" key="1">
    <source>
        <dbReference type="ARBA" id="ARBA00004613"/>
    </source>
</evidence>
<dbReference type="PANTHER" id="PTHR12084">
    <property type="entry name" value="NUCLEAR PORE GLYCOPROTEIN P62-RELATED"/>
    <property type="match status" value="1"/>
</dbReference>
<evidence type="ECO:0000313" key="7">
    <source>
        <dbReference type="Proteomes" id="UP000005435"/>
    </source>
</evidence>
<feature type="region of interest" description="Disordered" evidence="4">
    <location>
        <begin position="1142"/>
        <end position="1170"/>
    </location>
</feature>
<feature type="region of interest" description="Disordered" evidence="4">
    <location>
        <begin position="683"/>
        <end position="702"/>
    </location>
</feature>
<dbReference type="InterPro" id="IPR001919">
    <property type="entry name" value="CBD2"/>
</dbReference>
<evidence type="ECO:0000313" key="6">
    <source>
        <dbReference type="EMBL" id="AEV70637.1"/>
    </source>
</evidence>
<reference evidence="6 7" key="2">
    <citation type="journal article" date="2012" name="Stand. Genomic Sci.">
        <title>Complete Genome Sequence of Clostridium clariflavum DSM 19732.</title>
        <authorList>
            <person name="Izquierdo J.A."/>
            <person name="Goodwin L."/>
            <person name="Davenport K.W."/>
            <person name="Teshima H."/>
            <person name="Bruce D."/>
            <person name="Detter C."/>
            <person name="Tapia R."/>
            <person name="Han S."/>
            <person name="Land M."/>
            <person name="Hauser L."/>
            <person name="Jeffries C.D."/>
            <person name="Han J."/>
            <person name="Pitluck S."/>
            <person name="Nolan M."/>
            <person name="Chen A."/>
            <person name="Huntemann M."/>
            <person name="Mavromatis K."/>
            <person name="Mikhailova N."/>
            <person name="Liolios K."/>
            <person name="Woyke T."/>
            <person name="Lynd L.R."/>
        </authorList>
    </citation>
    <scope>NUCLEOTIDE SEQUENCE [LARGE SCALE GENOMIC DNA]</scope>
    <source>
        <strain evidence="7">DSM 19732 / NBRC 101661 / EBR45</strain>
    </source>
</reference>
<evidence type="ECO:0000256" key="2">
    <source>
        <dbReference type="ARBA" id="ARBA00022525"/>
    </source>
</evidence>
<evidence type="ECO:0000256" key="4">
    <source>
        <dbReference type="SAM" id="MobiDB-lite"/>
    </source>
</evidence>
<dbReference type="InterPro" id="IPR002102">
    <property type="entry name" value="Cohesin_dom"/>
</dbReference>
<dbReference type="PROSITE" id="PS51173">
    <property type="entry name" value="CBM2"/>
    <property type="match status" value="1"/>
</dbReference>
<dbReference type="GO" id="GO:0017056">
    <property type="term" value="F:structural constituent of nuclear pore"/>
    <property type="evidence" value="ECO:0007669"/>
    <property type="project" value="InterPro"/>
</dbReference>
<sequence length="1267" mass="131704">MTINKEKDGIIRILFLDDTLLNEYISKDGVFANITFKVSGTSTVTISKATFGDRSLKPVSATLTAGTVTVGGGTTQPTVPPTSQPTTGPIVTGFTAYVESVTASAGEQVVVPIKLANVPSNGITTADMTITYDASKLEYVKGEAGSIVINPSINFAINKEKDGIIRILFLDDTLLNEYISKDGVFANITFKVSGTSTVTISKATFGDRSLKPVSATLTAGTVTVGGGTTQPTVPPTSQPTTGPIVTGFTAYVESVTASAGEQVVVPIKLANVPSNGITTADMTITYDASKLEYVKGEAGSIVINPSINFAINKEKDGIIRILFLDDTLLNEYISKDGVFANITFKVSGTSTVTISKATFGDRSLKPVSATLTAGTVTVGGGTTQPTPTPTQPTTGPIVTGFTAYVESVTASAGEQVVVPIKLANVPSNGITTADMTITYDASKLEYVKGEAGSIVINPSINFAINKEKDGIIRILFLDDTLLNEYISKDGVFANITFKVSGTSTVTISKATFGDRSLKPVSATLTAGTVTVGGGTTQPTVPPTSQPSTGPIVTGFTAYVESVTASAGEQVVVPIKLANVPSNGITTADMTITYDASKLEYVKGEAGSIVINPSINFAINKEKDGIIRILFLDDTLLNEYISKDGVFANITFKVSGTSTVTISKATFGDRSLKPVSATLTAGTVTVGGGTTQPTPTPTQPTTGPIVTGFTAYVESVTASAGEQVVVPIKLANVPSNGITTADMTITYDASKLEYVKGEAGSIVINPSINFAINKEKDGIIRILFLDDTLLNEYISKDGVFANITFKVSGTSTVTISKATFGDRSLKPVSATLTAGTVTVGGGTTQPTVPPTSQPTTGPIVTGFTAYVESVTASAGEQVVVPIKLANVPSNGITTADMTITYDASKLEYVKGEAGSIVINPSINFAINKEKDGIIRILFLDDTLLNEYISKDGVFANITFKVSGTSTVTISKATFGDRSLKPVSATLTAGTVTVGGGTTQPTPTPTQPTTGPIVTGFTAYVESVTASAGEQVVVPIKLANVPSNGITTADMTITYDASKLEYVKGEAGSIVINPSINFAINKEKDGIIRILFLDDTLLNEYISKDGVFANITFKVSGTSTVTISKATFGDRSLKPVSATLTAGTVTVGGGTTQPTPTPTQPTTQPTTQPQTGNFSVKYSQNSWGTGATVSIEIKNNGSTAVNGWTLSFDFPGNQKITNAWNCTYTQNGNAVSISNVDYNGTIPPGGSVVIGFNISYSGTNAEPTNFIVK</sequence>
<dbReference type="InterPro" id="IPR008965">
    <property type="entry name" value="CBM2/CBM3_carb-bd_dom_sf"/>
</dbReference>
<dbReference type="Pfam" id="PF00963">
    <property type="entry name" value="Cohesin"/>
    <property type="match status" value="8"/>
</dbReference>
<reference evidence="7" key="1">
    <citation type="submission" date="2011-12" db="EMBL/GenBank/DDBJ databases">
        <title>Complete sequence of Clostridium clariflavum DSM 19732.</title>
        <authorList>
            <consortium name="US DOE Joint Genome Institute"/>
            <person name="Lucas S."/>
            <person name="Han J."/>
            <person name="Lapidus A."/>
            <person name="Cheng J.-F."/>
            <person name="Goodwin L."/>
            <person name="Pitluck S."/>
            <person name="Peters L."/>
            <person name="Teshima H."/>
            <person name="Detter J.C."/>
            <person name="Han C."/>
            <person name="Tapia R."/>
            <person name="Land M."/>
            <person name="Hauser L."/>
            <person name="Kyrpides N."/>
            <person name="Ivanova N."/>
            <person name="Pagani I."/>
            <person name="Kitzmiller T."/>
            <person name="Lynd L."/>
            <person name="Izquierdo J."/>
            <person name="Woyke T."/>
        </authorList>
    </citation>
    <scope>NUCLEOTIDE SEQUENCE [LARGE SCALE GENOMIC DNA]</scope>
    <source>
        <strain evidence="7">DSM 19732 / NBRC 101661 / EBR45</strain>
    </source>
</reference>
<gene>
    <name evidence="6" type="ordered locus">Clocl_4211</name>
</gene>
<dbReference type="HOGENOM" id="CLU_264260_0_0_9"/>
<dbReference type="GO" id="GO:0004553">
    <property type="term" value="F:hydrolase activity, hydrolyzing O-glycosyl compounds"/>
    <property type="evidence" value="ECO:0007669"/>
    <property type="project" value="InterPro"/>
</dbReference>
<dbReference type="InterPro" id="IPR012291">
    <property type="entry name" value="CBM2_carb-bd_dom_sf"/>
</dbReference>
<dbReference type="Gene3D" id="2.60.40.290">
    <property type="match status" value="1"/>
</dbReference>